<keyword evidence="4" id="KW-1185">Reference proteome</keyword>
<keyword evidence="2" id="KW-0349">Heme</keyword>
<dbReference type="SUPFAM" id="SSF48264">
    <property type="entry name" value="Cytochrome P450"/>
    <property type="match status" value="1"/>
</dbReference>
<reference evidence="4" key="1">
    <citation type="submission" date="2016-06" db="EMBL/GenBank/DDBJ databases">
        <authorList>
            <person name="Varghese N."/>
            <person name="Submissions Spin"/>
        </authorList>
    </citation>
    <scope>NUCLEOTIDE SEQUENCE [LARGE SCALE GENOMIC DNA]</scope>
    <source>
        <strain evidence="4">DSM 44100</strain>
    </source>
</reference>
<dbReference type="GO" id="GO:0016705">
    <property type="term" value="F:oxidoreductase activity, acting on paired donors, with incorporation or reduction of molecular oxygen"/>
    <property type="evidence" value="ECO:0007669"/>
    <property type="project" value="InterPro"/>
</dbReference>
<evidence type="ECO:0000256" key="2">
    <source>
        <dbReference type="RuleBase" id="RU000461"/>
    </source>
</evidence>
<dbReference type="AlphaFoldDB" id="A0A1C5AXE7"/>
<keyword evidence="2" id="KW-0560">Oxidoreductase</keyword>
<dbReference type="InterPro" id="IPR001128">
    <property type="entry name" value="Cyt_P450"/>
</dbReference>
<dbReference type="Pfam" id="PF00067">
    <property type="entry name" value="p450"/>
    <property type="match status" value="1"/>
</dbReference>
<keyword evidence="2" id="KW-0479">Metal-binding</keyword>
<dbReference type="InterPro" id="IPR002397">
    <property type="entry name" value="Cyt_P450_B"/>
</dbReference>
<accession>A0A1C5AXE7</accession>
<evidence type="ECO:0000313" key="4">
    <source>
        <dbReference type="Proteomes" id="UP000198797"/>
    </source>
</evidence>
<dbReference type="InterPro" id="IPR036396">
    <property type="entry name" value="Cyt_P450_sf"/>
</dbReference>
<dbReference type="PANTHER" id="PTHR46696:SF1">
    <property type="entry name" value="CYTOCHROME P450 YJIB-RELATED"/>
    <property type="match status" value="1"/>
</dbReference>
<keyword evidence="2" id="KW-0408">Iron</keyword>
<dbReference type="Proteomes" id="UP000198797">
    <property type="component" value="Unassembled WGS sequence"/>
</dbReference>
<dbReference type="OrthoDB" id="4156795at2"/>
<name>A0A1C5AXE7_9ACTN</name>
<dbReference type="GO" id="GO:0020037">
    <property type="term" value="F:heme binding"/>
    <property type="evidence" value="ECO:0007669"/>
    <property type="project" value="InterPro"/>
</dbReference>
<protein>
    <submittedName>
        <fullName evidence="3">Cytochrome P450</fullName>
    </submittedName>
</protein>
<sequence length="396" mass="42539">MDDDLPAFPLPPASGLAPAADFARRRAECPFGRVRLPSGDSAILLVRHADVAAAVSSPALSRNHLLAQAPRRSGEPNFLYDPDLLINQSAQAHATVHRIATRAMNHERVAAHRPVIHRIADALVDTMTDDGRPGGDLVAEYTDRLPLLTITRLLGIPAEDCDDIRRWSGAYTHSHPGTPQERARLVADFGAYVRDVVTAAPRAALLADLVHPPDSGVRLSTDELVSLTRLMLSAGVEAPATVLGRAMLRLLADDAADWRTFVRRGTDPLAMADELLRLVYAGNVAALRTATTDLVLPSGTVSRGGAVLLAWISALHDPAVYPRPEALLPGRRAPKFVGFGGGRHYCPGRRLGRAILAVGLDRLRARLPGLRLATDGPIPIAEREVGAVVTTLPVRW</sequence>
<keyword evidence="2" id="KW-0503">Monooxygenase</keyword>
<dbReference type="InterPro" id="IPR017972">
    <property type="entry name" value="Cyt_P450_CS"/>
</dbReference>
<evidence type="ECO:0000256" key="1">
    <source>
        <dbReference type="ARBA" id="ARBA00010617"/>
    </source>
</evidence>
<proteinExistence type="inferred from homology"/>
<comment type="similarity">
    <text evidence="1 2">Belongs to the cytochrome P450 family.</text>
</comment>
<dbReference type="GO" id="GO:0004497">
    <property type="term" value="F:monooxygenase activity"/>
    <property type="evidence" value="ECO:0007669"/>
    <property type="project" value="UniProtKB-KW"/>
</dbReference>
<dbReference type="EMBL" id="FMCU01000040">
    <property type="protein sequence ID" value="SCF49890.1"/>
    <property type="molecule type" value="Genomic_DNA"/>
</dbReference>
<dbReference type="PRINTS" id="PR00359">
    <property type="entry name" value="BP450"/>
</dbReference>
<dbReference type="PANTHER" id="PTHR46696">
    <property type="entry name" value="P450, PUTATIVE (EUROFUNG)-RELATED"/>
    <property type="match status" value="1"/>
</dbReference>
<evidence type="ECO:0000313" key="3">
    <source>
        <dbReference type="EMBL" id="SCF49890.1"/>
    </source>
</evidence>
<gene>
    <name evidence="3" type="ORF">GA0070216_1409</name>
</gene>
<dbReference type="GO" id="GO:0005506">
    <property type="term" value="F:iron ion binding"/>
    <property type="evidence" value="ECO:0007669"/>
    <property type="project" value="InterPro"/>
</dbReference>
<dbReference type="RefSeq" id="WP_091254790.1">
    <property type="nucleotide sequence ID" value="NZ_FMCU01000040.1"/>
</dbReference>
<organism evidence="3 4">
    <name type="scientific">Micromonospora matsumotoense</name>
    <dbReference type="NCBI Taxonomy" id="121616"/>
    <lineage>
        <taxon>Bacteria</taxon>
        <taxon>Bacillati</taxon>
        <taxon>Actinomycetota</taxon>
        <taxon>Actinomycetes</taxon>
        <taxon>Micromonosporales</taxon>
        <taxon>Micromonosporaceae</taxon>
        <taxon>Micromonospora</taxon>
    </lineage>
</organism>
<dbReference type="PROSITE" id="PS00086">
    <property type="entry name" value="CYTOCHROME_P450"/>
    <property type="match status" value="1"/>
</dbReference>
<dbReference type="Gene3D" id="1.10.630.10">
    <property type="entry name" value="Cytochrome P450"/>
    <property type="match status" value="1"/>
</dbReference>
<dbReference type="STRING" id="121616.GA0070216_1409"/>